<dbReference type="Gene3D" id="1.25.40.10">
    <property type="entry name" value="Tetratricopeptide repeat domain"/>
    <property type="match status" value="2"/>
</dbReference>
<evidence type="ECO:0000313" key="4">
    <source>
        <dbReference type="EMBL" id="MFD1704246.1"/>
    </source>
</evidence>
<dbReference type="Proteomes" id="UP001597308">
    <property type="component" value="Unassembled WGS sequence"/>
</dbReference>
<dbReference type="InterPro" id="IPR011990">
    <property type="entry name" value="TPR-like_helical_dom_sf"/>
</dbReference>
<gene>
    <name evidence="4" type="ORF">ACFSCV_14665</name>
</gene>
<feature type="signal peptide" evidence="3">
    <location>
        <begin position="1"/>
        <end position="20"/>
    </location>
</feature>
<dbReference type="PANTHER" id="PTHR11102:SF160">
    <property type="entry name" value="ERAD-ASSOCIATED E3 UBIQUITIN-PROTEIN LIGASE COMPONENT HRD3"/>
    <property type="match status" value="1"/>
</dbReference>
<dbReference type="InterPro" id="IPR050767">
    <property type="entry name" value="Sel1_AlgK"/>
</dbReference>
<reference evidence="5" key="1">
    <citation type="journal article" date="2019" name="Int. J. Syst. Evol. Microbiol.">
        <title>The Global Catalogue of Microorganisms (GCM) 10K type strain sequencing project: providing services to taxonomists for standard genome sequencing and annotation.</title>
        <authorList>
            <consortium name="The Broad Institute Genomics Platform"/>
            <consortium name="The Broad Institute Genome Sequencing Center for Infectious Disease"/>
            <person name="Wu L."/>
            <person name="Ma J."/>
        </authorList>
    </citation>
    <scope>NUCLEOTIDE SEQUENCE [LARGE SCALE GENOMIC DNA]</scope>
    <source>
        <strain evidence="5">KCTC 23707</strain>
    </source>
</reference>
<keyword evidence="1" id="KW-0802">TPR repeat</keyword>
<evidence type="ECO:0000256" key="1">
    <source>
        <dbReference type="PROSITE-ProRule" id="PRU00339"/>
    </source>
</evidence>
<dbReference type="EMBL" id="JBHUER010000010">
    <property type="protein sequence ID" value="MFD1704246.1"/>
    <property type="molecule type" value="Genomic_DNA"/>
</dbReference>
<dbReference type="InterPro" id="IPR006597">
    <property type="entry name" value="Sel1-like"/>
</dbReference>
<dbReference type="SUPFAM" id="SSF81901">
    <property type="entry name" value="HCP-like"/>
    <property type="match status" value="1"/>
</dbReference>
<dbReference type="SMART" id="SM00671">
    <property type="entry name" value="SEL1"/>
    <property type="match status" value="6"/>
</dbReference>
<dbReference type="RefSeq" id="WP_378800314.1">
    <property type="nucleotide sequence ID" value="NZ_JBHUER010000010.1"/>
</dbReference>
<organism evidence="4 5">
    <name type="scientific">Methylopila henanensis</name>
    <dbReference type="NCBI Taxonomy" id="873516"/>
    <lineage>
        <taxon>Bacteria</taxon>
        <taxon>Pseudomonadati</taxon>
        <taxon>Pseudomonadota</taxon>
        <taxon>Alphaproteobacteria</taxon>
        <taxon>Hyphomicrobiales</taxon>
        <taxon>Methylopilaceae</taxon>
        <taxon>Methylopila</taxon>
    </lineage>
</organism>
<accession>A0ABW4KC24</accession>
<evidence type="ECO:0000313" key="5">
    <source>
        <dbReference type="Proteomes" id="UP001597308"/>
    </source>
</evidence>
<dbReference type="PANTHER" id="PTHR11102">
    <property type="entry name" value="SEL-1-LIKE PROTEIN"/>
    <property type="match status" value="1"/>
</dbReference>
<feature type="region of interest" description="Disordered" evidence="2">
    <location>
        <begin position="44"/>
        <end position="68"/>
    </location>
</feature>
<feature type="repeat" description="TPR" evidence="1">
    <location>
        <begin position="176"/>
        <end position="209"/>
    </location>
</feature>
<evidence type="ECO:0000256" key="3">
    <source>
        <dbReference type="SAM" id="SignalP"/>
    </source>
</evidence>
<protein>
    <submittedName>
        <fullName evidence="4">Tetratricopeptide repeat protein</fullName>
    </submittedName>
</protein>
<name>A0ABW4KC24_9HYPH</name>
<keyword evidence="5" id="KW-1185">Reference proteome</keyword>
<dbReference type="Pfam" id="PF08238">
    <property type="entry name" value="Sel1"/>
    <property type="match status" value="5"/>
</dbReference>
<dbReference type="InterPro" id="IPR019734">
    <property type="entry name" value="TPR_rpt"/>
</dbReference>
<evidence type="ECO:0000256" key="2">
    <source>
        <dbReference type="SAM" id="MobiDB-lite"/>
    </source>
</evidence>
<comment type="caution">
    <text evidence="4">The sequence shown here is derived from an EMBL/GenBank/DDBJ whole genome shotgun (WGS) entry which is preliminary data.</text>
</comment>
<feature type="chain" id="PRO_5045576034" evidence="3">
    <location>
        <begin position="21"/>
        <end position="365"/>
    </location>
</feature>
<proteinExistence type="predicted"/>
<sequence>MKRLAAALAAAAIVCGGAQGQTRPNERDPKLPVPSFKDMMILTPDGAGDPTRHAAPPPPKAPGPEAAAAVDPNADLPYGAYQRGHYIEARSQALKLAEGARLNSAAMTLLGELYAKGQGVRRDMPQAMAWYERAADLGDPQAMLALGLIHVNGDGVPKNVARAIEEFERAGELGQPAALYNLGLLRLQAGDARAAAKAFAKAAEIGEPDAQYAYAVLLREGRGVPADPAAAASWLAKAAAQDQIAAMVEYAIALFRGVDVEKNELEAARLFRRAADRGNAIGQNRLARLYAYGRGVGRDPVRAAAWHRLASDQGLVDTWLEGFVQTLPEAQRTEAAALARSWATPFGPIPEAEAAGARTMAAPKP</sequence>
<keyword evidence="3" id="KW-0732">Signal</keyword>
<dbReference type="PROSITE" id="PS50005">
    <property type="entry name" value="TPR"/>
    <property type="match status" value="1"/>
</dbReference>